<evidence type="ECO:0000256" key="10">
    <source>
        <dbReference type="ARBA" id="ARBA00023098"/>
    </source>
</evidence>
<dbReference type="STRING" id="747676.F4S5F5"/>
<evidence type="ECO:0000313" key="15">
    <source>
        <dbReference type="EMBL" id="EGG00159.1"/>
    </source>
</evidence>
<evidence type="ECO:0000256" key="9">
    <source>
        <dbReference type="ARBA" id="ARBA00023004"/>
    </source>
</evidence>
<feature type="transmembrane region" description="Helical" evidence="13">
    <location>
        <begin position="181"/>
        <end position="201"/>
    </location>
</feature>
<feature type="region of interest" description="Disordered" evidence="12">
    <location>
        <begin position="1"/>
        <end position="23"/>
    </location>
</feature>
<dbReference type="InterPro" id="IPR012171">
    <property type="entry name" value="Fatty_acid_desaturase"/>
</dbReference>
<dbReference type="Proteomes" id="UP000001072">
    <property type="component" value="Unassembled WGS sequence"/>
</dbReference>
<evidence type="ECO:0000256" key="11">
    <source>
        <dbReference type="ARBA" id="ARBA00023136"/>
    </source>
</evidence>
<keyword evidence="8" id="KW-0560">Oxidoreductase</keyword>
<dbReference type="GO" id="GO:0016020">
    <property type="term" value="C:membrane"/>
    <property type="evidence" value="ECO:0007669"/>
    <property type="project" value="UniProtKB-SubCell"/>
</dbReference>
<dbReference type="KEGG" id="mlr:MELLADRAFT_118135"/>
<dbReference type="PANTHER" id="PTHR19353:SF30">
    <property type="entry name" value="DELTA 8-(E)-SPHINGOLIPID DESATURASE"/>
    <property type="match status" value="1"/>
</dbReference>
<dbReference type="EMBL" id="GL883150">
    <property type="protein sequence ID" value="EGG00159.1"/>
    <property type="molecule type" value="Genomic_DNA"/>
</dbReference>
<keyword evidence="10" id="KW-0443">Lipid metabolism</keyword>
<feature type="domain" description="Fatty acid desaturase" evidence="14">
    <location>
        <begin position="66"/>
        <end position="336"/>
    </location>
</feature>
<dbReference type="eggNOG" id="KOG4232">
    <property type="taxonomic scope" value="Eukaryota"/>
</dbReference>
<organism evidence="16">
    <name type="scientific">Melampsora larici-populina (strain 98AG31 / pathotype 3-4-7)</name>
    <name type="common">Poplar leaf rust fungus</name>
    <dbReference type="NCBI Taxonomy" id="747676"/>
    <lineage>
        <taxon>Eukaryota</taxon>
        <taxon>Fungi</taxon>
        <taxon>Dikarya</taxon>
        <taxon>Basidiomycota</taxon>
        <taxon>Pucciniomycotina</taxon>
        <taxon>Pucciniomycetes</taxon>
        <taxon>Pucciniales</taxon>
        <taxon>Melampsoraceae</taxon>
        <taxon>Melampsora</taxon>
    </lineage>
</organism>
<accession>F4S5F5</accession>
<dbReference type="GO" id="GO:0006629">
    <property type="term" value="P:lipid metabolic process"/>
    <property type="evidence" value="ECO:0007669"/>
    <property type="project" value="UniProtKB-KW"/>
</dbReference>
<dbReference type="VEuPathDB" id="FungiDB:MELLADRAFT_118135"/>
<dbReference type="InParanoid" id="F4S5F5"/>
<comment type="subcellular location">
    <subcellularLocation>
        <location evidence="1">Membrane</location>
        <topology evidence="1">Multi-pass membrane protein</topology>
    </subcellularLocation>
</comment>
<dbReference type="Pfam" id="PF00487">
    <property type="entry name" value="FA_desaturase"/>
    <property type="match status" value="1"/>
</dbReference>
<evidence type="ECO:0000256" key="1">
    <source>
        <dbReference type="ARBA" id="ARBA00004141"/>
    </source>
</evidence>
<dbReference type="InterPro" id="IPR005804">
    <property type="entry name" value="FA_desaturase_dom"/>
</dbReference>
<evidence type="ECO:0000256" key="5">
    <source>
        <dbReference type="ARBA" id="ARBA00022692"/>
    </source>
</evidence>
<name>F4S5F5_MELLP</name>
<dbReference type="OrthoDB" id="260091at2759"/>
<sequence>MESGIPQTNLNSSDDYKSQNTSQSNQKLGLLTLTRDQIKARIANGDVLISSFMGTLPDEPKNPSILQHLISSIFLGLWWHQTTFVAHDAGHSDITGDWKTDRFLGILFGVFFNGISLGWWCDNHDIHHLVTNHPEHDPDIQHLPFFAISSKFFNSLKSTYYKRSLKFDGFASKMVQHQHKLYYIVMMFGRFNLFFNSYCFLANSKKQNQFRSLEIFAIMGFWTCFGTLIYLLPTYPVRLMYILVSFAVTSPLHVQIVLSHFAQSTEDLGLNESFAHRQIRTTMDVSCPSYLDFLHGGLQRQVTHHLFPRLPRHNLRKVTEEYVKPWCEYEGLKYDSFEFGTGNLRVLSVLKDVADQCKVLSLVAKSQARGELH</sequence>
<evidence type="ECO:0000256" key="4">
    <source>
        <dbReference type="ARBA" id="ARBA00022617"/>
    </source>
</evidence>
<evidence type="ECO:0000256" key="3">
    <source>
        <dbReference type="ARBA" id="ARBA00009295"/>
    </source>
</evidence>
<dbReference type="AlphaFoldDB" id="F4S5F5"/>
<dbReference type="CDD" id="cd03506">
    <property type="entry name" value="Delta6-FADS-like"/>
    <property type="match status" value="1"/>
</dbReference>
<keyword evidence="9" id="KW-0408">Iron</keyword>
<evidence type="ECO:0000256" key="12">
    <source>
        <dbReference type="SAM" id="MobiDB-lite"/>
    </source>
</evidence>
<evidence type="ECO:0000256" key="2">
    <source>
        <dbReference type="ARBA" id="ARBA00005189"/>
    </source>
</evidence>
<keyword evidence="4" id="KW-0349">Heme</keyword>
<feature type="transmembrane region" description="Helical" evidence="13">
    <location>
        <begin position="103"/>
        <end position="120"/>
    </location>
</feature>
<reference evidence="16" key="1">
    <citation type="journal article" date="2011" name="Proc. Natl. Acad. Sci. U.S.A.">
        <title>Obligate biotrophy features unraveled by the genomic analysis of rust fungi.</title>
        <authorList>
            <person name="Duplessis S."/>
            <person name="Cuomo C.A."/>
            <person name="Lin Y.-C."/>
            <person name="Aerts A."/>
            <person name="Tisserant E."/>
            <person name="Veneault-Fourrey C."/>
            <person name="Joly D.L."/>
            <person name="Hacquard S."/>
            <person name="Amselem J."/>
            <person name="Cantarel B.L."/>
            <person name="Chiu R."/>
            <person name="Coutinho P.M."/>
            <person name="Feau N."/>
            <person name="Field M."/>
            <person name="Frey P."/>
            <person name="Gelhaye E."/>
            <person name="Goldberg J."/>
            <person name="Grabherr M.G."/>
            <person name="Kodira C.D."/>
            <person name="Kohler A."/>
            <person name="Kuees U."/>
            <person name="Lindquist E.A."/>
            <person name="Lucas S.M."/>
            <person name="Mago R."/>
            <person name="Mauceli E."/>
            <person name="Morin E."/>
            <person name="Murat C."/>
            <person name="Pangilinan J.L."/>
            <person name="Park R."/>
            <person name="Pearson M."/>
            <person name="Quesneville H."/>
            <person name="Rouhier N."/>
            <person name="Sakthikumar S."/>
            <person name="Salamov A.A."/>
            <person name="Schmutz J."/>
            <person name="Selles B."/>
            <person name="Shapiro H."/>
            <person name="Tanguay P."/>
            <person name="Tuskan G.A."/>
            <person name="Henrissat B."/>
            <person name="Van de Peer Y."/>
            <person name="Rouze P."/>
            <person name="Ellis J.G."/>
            <person name="Dodds P.N."/>
            <person name="Schein J.E."/>
            <person name="Zhong S."/>
            <person name="Hamelin R.C."/>
            <person name="Grigoriev I.V."/>
            <person name="Szabo L.J."/>
            <person name="Martin F."/>
        </authorList>
    </citation>
    <scope>NUCLEOTIDE SEQUENCE [LARGE SCALE GENOMIC DNA]</scope>
    <source>
        <strain evidence="16">98AG31 / pathotype 3-4-7</strain>
    </source>
</reference>
<evidence type="ECO:0000256" key="13">
    <source>
        <dbReference type="SAM" id="Phobius"/>
    </source>
</evidence>
<feature type="transmembrane region" description="Helical" evidence="13">
    <location>
        <begin position="213"/>
        <end position="233"/>
    </location>
</feature>
<evidence type="ECO:0000256" key="6">
    <source>
        <dbReference type="ARBA" id="ARBA00022723"/>
    </source>
</evidence>
<evidence type="ECO:0000259" key="14">
    <source>
        <dbReference type="Pfam" id="PF00487"/>
    </source>
</evidence>
<protein>
    <recommendedName>
        <fullName evidence="14">Fatty acid desaturase domain-containing protein</fullName>
    </recommendedName>
</protein>
<dbReference type="RefSeq" id="XP_007416562.1">
    <property type="nucleotide sequence ID" value="XM_007416500.1"/>
</dbReference>
<comment type="pathway">
    <text evidence="2">Lipid metabolism.</text>
</comment>
<dbReference type="GeneID" id="18926165"/>
<keyword evidence="11 13" id="KW-0472">Membrane</keyword>
<dbReference type="HOGENOM" id="CLU_016265_2_0_1"/>
<dbReference type="GO" id="GO:0046872">
    <property type="term" value="F:metal ion binding"/>
    <property type="evidence" value="ECO:0007669"/>
    <property type="project" value="UniProtKB-KW"/>
</dbReference>
<keyword evidence="6" id="KW-0479">Metal-binding</keyword>
<proteinExistence type="inferred from homology"/>
<evidence type="ECO:0000313" key="16">
    <source>
        <dbReference type="Proteomes" id="UP000001072"/>
    </source>
</evidence>
<comment type="similarity">
    <text evidence="3">Belongs to the fatty acid desaturase type 1 family.</text>
</comment>
<evidence type="ECO:0000256" key="8">
    <source>
        <dbReference type="ARBA" id="ARBA00023002"/>
    </source>
</evidence>
<dbReference type="GO" id="GO:0016717">
    <property type="term" value="F:oxidoreductase activity, acting on paired donors, with oxidation of a pair of donors resulting in the reduction of molecular oxygen to two molecules of water"/>
    <property type="evidence" value="ECO:0007669"/>
    <property type="project" value="TreeGrafter"/>
</dbReference>
<keyword evidence="7 13" id="KW-1133">Transmembrane helix</keyword>
<keyword evidence="5 13" id="KW-0812">Transmembrane</keyword>
<dbReference type="PANTHER" id="PTHR19353">
    <property type="entry name" value="FATTY ACID DESATURASE 2"/>
    <property type="match status" value="1"/>
</dbReference>
<keyword evidence="16" id="KW-1185">Reference proteome</keyword>
<gene>
    <name evidence="15" type="ORF">MELLADRAFT_118135</name>
</gene>
<evidence type="ECO:0000256" key="7">
    <source>
        <dbReference type="ARBA" id="ARBA00022989"/>
    </source>
</evidence>